<comment type="caution">
    <text evidence="2">The sequence shown here is derived from an EMBL/GenBank/DDBJ whole genome shotgun (WGS) entry which is preliminary data.</text>
</comment>
<evidence type="ECO:0000313" key="2">
    <source>
        <dbReference type="EMBL" id="MDG0817117.1"/>
    </source>
</evidence>
<organism evidence="2 3">
    <name type="scientific">Bdellovibrio svalbardensis</name>
    <dbReference type="NCBI Taxonomy" id="2972972"/>
    <lineage>
        <taxon>Bacteria</taxon>
        <taxon>Pseudomonadati</taxon>
        <taxon>Bdellovibrionota</taxon>
        <taxon>Bdellovibrionia</taxon>
        <taxon>Bdellovibrionales</taxon>
        <taxon>Pseudobdellovibrionaceae</taxon>
        <taxon>Bdellovibrio</taxon>
    </lineage>
</organism>
<accession>A0ABT6DJS1</accession>
<evidence type="ECO:0000256" key="1">
    <source>
        <dbReference type="SAM" id="SignalP"/>
    </source>
</evidence>
<dbReference type="EMBL" id="JANRMI010000003">
    <property type="protein sequence ID" value="MDG0817117.1"/>
    <property type="molecule type" value="Genomic_DNA"/>
</dbReference>
<keyword evidence="3" id="KW-1185">Reference proteome</keyword>
<reference evidence="2" key="1">
    <citation type="submission" date="2022-08" db="EMBL/GenBank/DDBJ databases">
        <title>Novel Bdellovibrio Species Isolated from Svalbard: Designation Bdellovibrio svalbardensis.</title>
        <authorList>
            <person name="Mitchell R.J."/>
            <person name="Choi S.Y."/>
        </authorList>
    </citation>
    <scope>NUCLEOTIDE SEQUENCE</scope>
    <source>
        <strain evidence="2">PAP01</strain>
    </source>
</reference>
<keyword evidence="1" id="KW-0732">Signal</keyword>
<feature type="chain" id="PRO_5045447968" evidence="1">
    <location>
        <begin position="20"/>
        <end position="198"/>
    </location>
</feature>
<sequence>MKVLGILTTVFLLSIKSIAALPPQFSECLVGDSGTVSTQDLRAIAKVSKVTYCQNQLGLTNKSDTVDLLKDKNIQLGISLAKTNYSREDLVEMAKAGSFVLYVDSSKLAKEYLIDIAKAGAQLVIISATSGLSFSDLRDIGRAKSFVYNVNSGVVKEDLKALVDIGVQVVIRSNQSALSKEDIVEVAKVNSDLVSIMP</sequence>
<gene>
    <name evidence="2" type="ORF">NWE73_12115</name>
</gene>
<dbReference type="Proteomes" id="UP001152321">
    <property type="component" value="Unassembled WGS sequence"/>
</dbReference>
<proteinExistence type="predicted"/>
<feature type="signal peptide" evidence="1">
    <location>
        <begin position="1"/>
        <end position="19"/>
    </location>
</feature>
<evidence type="ECO:0000313" key="3">
    <source>
        <dbReference type="Proteomes" id="UP001152321"/>
    </source>
</evidence>
<protein>
    <submittedName>
        <fullName evidence="2">Uncharacterized protein</fullName>
    </submittedName>
</protein>
<dbReference type="RefSeq" id="WP_277578593.1">
    <property type="nucleotide sequence ID" value="NZ_JANRMI010000003.1"/>
</dbReference>
<name>A0ABT6DJS1_9BACT</name>